<accession>A0A0A0RTK5</accession>
<dbReference type="GeneID" id="24608669"/>
<reference evidence="1 2" key="1">
    <citation type="submission" date="2014-07" db="EMBL/GenBank/DDBJ databases">
        <title>The Complete Genome of Enterotoxigenic Escherichia coli Siphophage Seurat.</title>
        <authorList>
            <person name="Doan D.P."/>
            <person name="Lessor L.E."/>
            <person name="Hernandez A.C."/>
            <person name="Everett G.F.K."/>
        </authorList>
    </citation>
    <scope>NUCLEOTIDE SEQUENCE [LARGE SCALE GENOMIC DNA]</scope>
</reference>
<evidence type="ECO:0000313" key="2">
    <source>
        <dbReference type="Proteomes" id="UP000030205"/>
    </source>
</evidence>
<dbReference type="KEGG" id="vg:24608669"/>
<sequence>MSEQLFNIALQSIVDTAKQAYIEGYNQCLISAAYSPEEPSQIEEDWQNSSVKAACDRMIQNLRGK</sequence>
<name>A0A0A0RTK5_9CAUD</name>
<keyword evidence="2" id="KW-1185">Reference proteome</keyword>
<gene>
    <name evidence="1" type="ORF">CPT_Seurat58</name>
</gene>
<dbReference type="OrthoDB" id="35402at10239"/>
<dbReference type="Proteomes" id="UP000030205">
    <property type="component" value="Segment"/>
</dbReference>
<organism evidence="1 2">
    <name type="scientific">Escherichia phage Seurat</name>
    <dbReference type="NCBI Taxonomy" id="1540098"/>
    <lineage>
        <taxon>Viruses</taxon>
        <taxon>Duplodnaviria</taxon>
        <taxon>Heunggongvirae</taxon>
        <taxon>Uroviricota</taxon>
        <taxon>Caudoviricetes</taxon>
        <taxon>Queuovirinae</taxon>
        <taxon>Seuratvirus</taxon>
        <taxon>Seuratvirus seurat</taxon>
    </lineage>
</organism>
<proteinExistence type="predicted"/>
<dbReference type="EMBL" id="KM236243">
    <property type="protein sequence ID" value="AIW03921.1"/>
    <property type="molecule type" value="Genomic_DNA"/>
</dbReference>
<dbReference type="RefSeq" id="YP_009152002.1">
    <property type="nucleotide sequence ID" value="NC_027378.1"/>
</dbReference>
<evidence type="ECO:0000313" key="1">
    <source>
        <dbReference type="EMBL" id="AIW03921.1"/>
    </source>
</evidence>
<protein>
    <submittedName>
        <fullName evidence="1">Uncharacterized protein</fullName>
    </submittedName>
</protein>